<reference evidence="3" key="1">
    <citation type="submission" date="2020-09" db="EMBL/GenBank/DDBJ databases">
        <title>Genome-Enabled Discovery of Anthraquinone Biosynthesis in Senna tora.</title>
        <authorList>
            <person name="Kang S.-H."/>
            <person name="Pandey R.P."/>
            <person name="Lee C.-M."/>
            <person name="Sim J.-S."/>
            <person name="Jeong J.-T."/>
            <person name="Choi B.-S."/>
            <person name="Jung M."/>
            <person name="Ginzburg D."/>
            <person name="Zhao K."/>
            <person name="Won S.Y."/>
            <person name="Oh T.-J."/>
            <person name="Yu Y."/>
            <person name="Kim N.-H."/>
            <person name="Lee O.R."/>
            <person name="Lee T.-H."/>
            <person name="Bashyal P."/>
            <person name="Kim T.-S."/>
            <person name="Lee W.-H."/>
            <person name="Kawkins C."/>
            <person name="Kim C.-K."/>
            <person name="Kim J.S."/>
            <person name="Ahn B.O."/>
            <person name="Rhee S.Y."/>
            <person name="Sohng J.K."/>
        </authorList>
    </citation>
    <scope>NUCLEOTIDE SEQUENCE</scope>
    <source>
        <tissue evidence="3">Leaf</tissue>
    </source>
</reference>
<keyword evidence="4" id="KW-1185">Reference proteome</keyword>
<dbReference type="EMBL" id="JAAIUW010000011">
    <property type="protein sequence ID" value="KAF7808293.1"/>
    <property type="molecule type" value="Genomic_DNA"/>
</dbReference>
<accession>A0A834W4J9</accession>
<evidence type="ECO:0000313" key="3">
    <source>
        <dbReference type="EMBL" id="KAF7808293.1"/>
    </source>
</evidence>
<dbReference type="Proteomes" id="UP000634136">
    <property type="component" value="Unassembled WGS sequence"/>
</dbReference>
<keyword evidence="1" id="KW-0812">Transmembrane</keyword>
<dbReference type="PANTHER" id="PTHR46328">
    <property type="entry name" value="FAR-RED IMPAIRED RESPONSIVE (FAR1) FAMILY PROTEIN-RELATED"/>
    <property type="match status" value="1"/>
</dbReference>
<evidence type="ECO:0000256" key="1">
    <source>
        <dbReference type="SAM" id="Phobius"/>
    </source>
</evidence>
<proteinExistence type="predicted"/>
<feature type="domain" description="FAR1" evidence="2">
    <location>
        <begin position="101"/>
        <end position="188"/>
    </location>
</feature>
<organism evidence="3 4">
    <name type="scientific">Senna tora</name>
    <dbReference type="NCBI Taxonomy" id="362788"/>
    <lineage>
        <taxon>Eukaryota</taxon>
        <taxon>Viridiplantae</taxon>
        <taxon>Streptophyta</taxon>
        <taxon>Embryophyta</taxon>
        <taxon>Tracheophyta</taxon>
        <taxon>Spermatophyta</taxon>
        <taxon>Magnoliopsida</taxon>
        <taxon>eudicotyledons</taxon>
        <taxon>Gunneridae</taxon>
        <taxon>Pentapetalae</taxon>
        <taxon>rosids</taxon>
        <taxon>fabids</taxon>
        <taxon>Fabales</taxon>
        <taxon>Fabaceae</taxon>
        <taxon>Caesalpinioideae</taxon>
        <taxon>Cassia clade</taxon>
        <taxon>Senna</taxon>
    </lineage>
</organism>
<protein>
    <submittedName>
        <fullName evidence="3">Protein FAR1-RELATED SEQUENCE 5-like</fullName>
    </submittedName>
</protein>
<gene>
    <name evidence="3" type="ORF">G2W53_035036</name>
</gene>
<keyword evidence="1" id="KW-0472">Membrane</keyword>
<dbReference type="OrthoDB" id="751756at2759"/>
<keyword evidence="1" id="KW-1133">Transmembrane helix</keyword>
<dbReference type="InterPro" id="IPR004330">
    <property type="entry name" value="FAR1_DNA_bnd_dom"/>
</dbReference>
<comment type="caution">
    <text evidence="3">The sequence shown here is derived from an EMBL/GenBank/DDBJ whole genome shotgun (WGS) entry which is preliminary data.</text>
</comment>
<dbReference type="PANTHER" id="PTHR46328:SF27">
    <property type="entry name" value="OS12G0287500 PROTEIN"/>
    <property type="match status" value="1"/>
</dbReference>
<dbReference type="AlphaFoldDB" id="A0A834W4J9"/>
<evidence type="ECO:0000313" key="4">
    <source>
        <dbReference type="Proteomes" id="UP000634136"/>
    </source>
</evidence>
<feature type="transmembrane region" description="Helical" evidence="1">
    <location>
        <begin position="20"/>
        <end position="44"/>
    </location>
</feature>
<evidence type="ECO:0000259" key="2">
    <source>
        <dbReference type="Pfam" id="PF03101"/>
    </source>
</evidence>
<sequence length="193" mass="22111">MYTLTHGRVRPPSSTFAKCSVFRVAFFVLLRVTLGLRATISVLLPKSLRFLKISKYHIGPYLLHRCSIGRKVVKRTKVVANEAMDIQSMTFKSWEEGHEAYKSFARSRGFGVRLSNVKKDSRDNIYSRSFVCSCAGFKAKKNNDCHKKAEKNKTLTGCSAIMTIRLRAVARVEWFVFVFKDTHNQTLVDYEQS</sequence>
<name>A0A834W4J9_9FABA</name>
<dbReference type="Pfam" id="PF03101">
    <property type="entry name" value="FAR1"/>
    <property type="match status" value="1"/>
</dbReference>